<feature type="compositionally biased region" description="Basic and acidic residues" evidence="1">
    <location>
        <begin position="146"/>
        <end position="159"/>
    </location>
</feature>
<feature type="region of interest" description="Disordered" evidence="1">
    <location>
        <begin position="146"/>
        <end position="170"/>
    </location>
</feature>
<accession>A0AAD4RBM3</accession>
<dbReference type="AlphaFoldDB" id="A0AAD4RBM3"/>
<sequence>MADLELLPTDHAQNASLAKHNNVSSNVGPSTSKSVTVTAAVNDEYELRYGKSLDGDLNTEIETGNCEISINIPTDEIIQESDATESPLLKPKRTGKQVAFVRGVTGKAATHEPFVAQPGLTKLSRLSSVIRRSLRLGPKRTVYTTTERKAQPKYPEGDPRATPFSPFTDLRRQPCEEPYGTIGELRYMLQMNRHTQVIFYEQWRKYLENDALIFYK</sequence>
<evidence type="ECO:0000313" key="3">
    <source>
        <dbReference type="Proteomes" id="UP001201812"/>
    </source>
</evidence>
<protein>
    <submittedName>
        <fullName evidence="2">Uncharacterized protein</fullName>
    </submittedName>
</protein>
<name>A0AAD4RBM3_9BILA</name>
<reference evidence="2" key="1">
    <citation type="submission" date="2022-01" db="EMBL/GenBank/DDBJ databases">
        <title>Genome Sequence Resource for Two Populations of Ditylenchus destructor, the Migratory Endoparasitic Phytonematode.</title>
        <authorList>
            <person name="Zhang H."/>
            <person name="Lin R."/>
            <person name="Xie B."/>
        </authorList>
    </citation>
    <scope>NUCLEOTIDE SEQUENCE</scope>
    <source>
        <strain evidence="2">BazhouSP</strain>
    </source>
</reference>
<keyword evidence="3" id="KW-1185">Reference proteome</keyword>
<organism evidence="2 3">
    <name type="scientific">Ditylenchus destructor</name>
    <dbReference type="NCBI Taxonomy" id="166010"/>
    <lineage>
        <taxon>Eukaryota</taxon>
        <taxon>Metazoa</taxon>
        <taxon>Ecdysozoa</taxon>
        <taxon>Nematoda</taxon>
        <taxon>Chromadorea</taxon>
        <taxon>Rhabditida</taxon>
        <taxon>Tylenchina</taxon>
        <taxon>Tylenchomorpha</taxon>
        <taxon>Sphaerularioidea</taxon>
        <taxon>Anguinidae</taxon>
        <taxon>Anguininae</taxon>
        <taxon>Ditylenchus</taxon>
    </lineage>
</organism>
<comment type="caution">
    <text evidence="2">The sequence shown here is derived from an EMBL/GenBank/DDBJ whole genome shotgun (WGS) entry which is preliminary data.</text>
</comment>
<dbReference type="EMBL" id="JAKKPZ010000003">
    <property type="protein sequence ID" value="KAI1723685.1"/>
    <property type="molecule type" value="Genomic_DNA"/>
</dbReference>
<gene>
    <name evidence="2" type="ORF">DdX_03856</name>
</gene>
<proteinExistence type="predicted"/>
<evidence type="ECO:0000256" key="1">
    <source>
        <dbReference type="SAM" id="MobiDB-lite"/>
    </source>
</evidence>
<evidence type="ECO:0000313" key="2">
    <source>
        <dbReference type="EMBL" id="KAI1723685.1"/>
    </source>
</evidence>
<dbReference type="Proteomes" id="UP001201812">
    <property type="component" value="Unassembled WGS sequence"/>
</dbReference>